<dbReference type="Pfam" id="PF00675">
    <property type="entry name" value="Peptidase_M16"/>
    <property type="match status" value="1"/>
</dbReference>
<dbReference type="GO" id="GO:0005739">
    <property type="term" value="C:mitochondrion"/>
    <property type="evidence" value="ECO:0007669"/>
    <property type="project" value="TreeGrafter"/>
</dbReference>
<comment type="caution">
    <text evidence="2">The sequence shown here is derived from an EMBL/GenBank/DDBJ whole genome shotgun (WGS) entry which is preliminary data.</text>
</comment>
<dbReference type="InterPro" id="IPR011765">
    <property type="entry name" value="Pept_M16_N"/>
</dbReference>
<protein>
    <recommendedName>
        <fullName evidence="1">Peptidase M16 N-terminal domain-containing protein</fullName>
    </recommendedName>
</protein>
<dbReference type="PANTHER" id="PTHR11851">
    <property type="entry name" value="METALLOPROTEASE"/>
    <property type="match status" value="1"/>
</dbReference>
<proteinExistence type="predicted"/>
<sequence>MYRRVASRLRALRARSCTGESARFASSSSGSGGIFGWLTGKRSVPLPPLDIPLPGVILPPPLPDHVEPGKTKITTLSNGVKVASETSTTPAASIGLYINSCSIYETPLSSGATHLLELMAFKSTRNRSYFRIVR</sequence>
<evidence type="ECO:0000259" key="1">
    <source>
        <dbReference type="Pfam" id="PF00675"/>
    </source>
</evidence>
<organism evidence="2 3">
    <name type="scientific">Acacia crassicarpa</name>
    <name type="common">northern wattle</name>
    <dbReference type="NCBI Taxonomy" id="499986"/>
    <lineage>
        <taxon>Eukaryota</taxon>
        <taxon>Viridiplantae</taxon>
        <taxon>Streptophyta</taxon>
        <taxon>Embryophyta</taxon>
        <taxon>Tracheophyta</taxon>
        <taxon>Spermatophyta</taxon>
        <taxon>Magnoliopsida</taxon>
        <taxon>eudicotyledons</taxon>
        <taxon>Gunneridae</taxon>
        <taxon>Pentapetalae</taxon>
        <taxon>rosids</taxon>
        <taxon>fabids</taxon>
        <taxon>Fabales</taxon>
        <taxon>Fabaceae</taxon>
        <taxon>Caesalpinioideae</taxon>
        <taxon>mimosoid clade</taxon>
        <taxon>Acacieae</taxon>
        <taxon>Acacia</taxon>
    </lineage>
</organism>
<dbReference type="GO" id="GO:0046872">
    <property type="term" value="F:metal ion binding"/>
    <property type="evidence" value="ECO:0007669"/>
    <property type="project" value="InterPro"/>
</dbReference>
<name>A0AAE1N1Y9_9FABA</name>
<dbReference type="SUPFAM" id="SSF63411">
    <property type="entry name" value="LuxS/MPP-like metallohydrolase"/>
    <property type="match status" value="1"/>
</dbReference>
<dbReference type="PANTHER" id="PTHR11851:SF190">
    <property type="entry name" value="MITOCHONDRIAL-PROCESSING PEPTIDASE SUBUNIT ALPHA"/>
    <property type="match status" value="1"/>
</dbReference>
<dbReference type="Gene3D" id="3.30.830.10">
    <property type="entry name" value="Metalloenzyme, LuxS/M16 peptidase-like"/>
    <property type="match status" value="1"/>
</dbReference>
<accession>A0AAE1N1Y9</accession>
<feature type="domain" description="Peptidase M16 N-terminal" evidence="1">
    <location>
        <begin position="81"/>
        <end position="132"/>
    </location>
</feature>
<reference evidence="2" key="1">
    <citation type="submission" date="2023-10" db="EMBL/GenBank/DDBJ databases">
        <title>Chromosome-level genome of the transformable northern wattle, Acacia crassicarpa.</title>
        <authorList>
            <person name="Massaro I."/>
            <person name="Sinha N.R."/>
            <person name="Poethig S."/>
            <person name="Leichty A.R."/>
        </authorList>
    </citation>
    <scope>NUCLEOTIDE SEQUENCE</scope>
    <source>
        <strain evidence="2">Acra3RX</strain>
        <tissue evidence="2">Leaf</tissue>
    </source>
</reference>
<evidence type="ECO:0000313" key="3">
    <source>
        <dbReference type="Proteomes" id="UP001293593"/>
    </source>
</evidence>
<evidence type="ECO:0000313" key="2">
    <source>
        <dbReference type="EMBL" id="KAK4280966.1"/>
    </source>
</evidence>
<dbReference type="AlphaFoldDB" id="A0AAE1N1Y9"/>
<dbReference type="EMBL" id="JAWXYG010000002">
    <property type="protein sequence ID" value="KAK4280966.1"/>
    <property type="molecule type" value="Genomic_DNA"/>
</dbReference>
<gene>
    <name evidence="2" type="ORF">QN277_012516</name>
</gene>
<dbReference type="InterPro" id="IPR011249">
    <property type="entry name" value="Metalloenz_LuxS/M16"/>
</dbReference>
<dbReference type="InterPro" id="IPR050361">
    <property type="entry name" value="MPP/UQCRC_Complex"/>
</dbReference>
<keyword evidence="3" id="KW-1185">Reference proteome</keyword>
<dbReference type="Proteomes" id="UP001293593">
    <property type="component" value="Unassembled WGS sequence"/>
</dbReference>